<comment type="caution">
    <text evidence="2">The sequence shown here is derived from an EMBL/GenBank/DDBJ whole genome shotgun (WGS) entry which is preliminary data.</text>
</comment>
<protein>
    <recommendedName>
        <fullName evidence="4">DUF4378 domain-containing protein</fullName>
    </recommendedName>
</protein>
<accession>A0A7J8LQE8</accession>
<evidence type="ECO:0008006" key="4">
    <source>
        <dbReference type="Google" id="ProtNLM"/>
    </source>
</evidence>
<evidence type="ECO:0000313" key="3">
    <source>
        <dbReference type="Proteomes" id="UP000593572"/>
    </source>
</evidence>
<proteinExistence type="predicted"/>
<dbReference type="EMBL" id="JABEZX010000004">
    <property type="protein sequence ID" value="MBA0554623.1"/>
    <property type="molecule type" value="Genomic_DNA"/>
</dbReference>
<dbReference type="PANTHER" id="PTHR33623:SF4">
    <property type="entry name" value="DUF4378 DOMAIN-CONTAINING PROTEIN"/>
    <property type="match status" value="1"/>
</dbReference>
<evidence type="ECO:0000313" key="2">
    <source>
        <dbReference type="EMBL" id="MBA0554623.1"/>
    </source>
</evidence>
<evidence type="ECO:0000256" key="1">
    <source>
        <dbReference type="SAM" id="MobiDB-lite"/>
    </source>
</evidence>
<dbReference type="PANTHER" id="PTHR33623">
    <property type="entry name" value="OS04G0572500 PROTEIN"/>
    <property type="match status" value="1"/>
</dbReference>
<feature type="compositionally biased region" description="Low complexity" evidence="1">
    <location>
        <begin position="180"/>
        <end position="206"/>
    </location>
</feature>
<dbReference type="Proteomes" id="UP000593572">
    <property type="component" value="Unassembled WGS sequence"/>
</dbReference>
<sequence length="511" mass="58372">MALIGVPAGHIKLRKTLSFEKKPLMLKDFLLRDDLSSCSSSGFKSFPRQRCCTTVRFLLEAELKKSKDNYSSTTKRLLFRSRSKPGAATISALQRASEVVLNAVKLLPFPSIKSSSPSLSMKRNSSRKVHFTRNFSRKLLKRSFWRKADKEDHQGEIRRCKLFREFLEEKNESSDQNTITNVSTTDTSSYSSTTVTASRVSSNTSSNSWAESEFTADVLQTWSSNSERSSENDIVEAETSLPQKEEVSNTVGEDSINFTKGILKFSEGRIGEGQKQLEVGSQFTFPRVEYLSGSDREQDWPNEEGKEQFSPVSVLDCPFHDEEEDSSSPFQDGLPHVEGTKQKRMPKVRRFESLAQLEPVDLEKRIAMAELEDESSLLRSVSVNNNGMSEEKLLKLLKAKFPSQIFKFRADNLLLDFFWETFMVEDKGERHDMGFEDFGVKSLKVVEDWVNGNSQEFVLGWELHEGRKAYLKDMERNENWRNFNEEKEDVGSALELELFSSLVDEVLTDLF</sequence>
<organism evidence="2 3">
    <name type="scientific">Gossypium lobatum</name>
    <dbReference type="NCBI Taxonomy" id="34289"/>
    <lineage>
        <taxon>Eukaryota</taxon>
        <taxon>Viridiplantae</taxon>
        <taxon>Streptophyta</taxon>
        <taxon>Embryophyta</taxon>
        <taxon>Tracheophyta</taxon>
        <taxon>Spermatophyta</taxon>
        <taxon>Magnoliopsida</taxon>
        <taxon>eudicotyledons</taxon>
        <taxon>Gunneridae</taxon>
        <taxon>Pentapetalae</taxon>
        <taxon>rosids</taxon>
        <taxon>malvids</taxon>
        <taxon>Malvales</taxon>
        <taxon>Malvaceae</taxon>
        <taxon>Malvoideae</taxon>
        <taxon>Gossypium</taxon>
    </lineage>
</organism>
<gene>
    <name evidence="2" type="ORF">Golob_013717</name>
</gene>
<reference evidence="2 3" key="1">
    <citation type="journal article" date="2019" name="Genome Biol. Evol.">
        <title>Insights into the evolution of the New World diploid cottons (Gossypium, subgenus Houzingenia) based on genome sequencing.</title>
        <authorList>
            <person name="Grover C.E."/>
            <person name="Arick M.A. 2nd"/>
            <person name="Thrash A."/>
            <person name="Conover J.L."/>
            <person name="Sanders W.S."/>
            <person name="Peterson D.G."/>
            <person name="Frelichowski J.E."/>
            <person name="Scheffler J.A."/>
            <person name="Scheffler B.E."/>
            <person name="Wendel J.F."/>
        </authorList>
    </citation>
    <scope>NUCLEOTIDE SEQUENCE [LARGE SCALE GENOMIC DNA]</scope>
    <source>
        <strain evidence="2">157</strain>
        <tissue evidence="2">Leaf</tissue>
    </source>
</reference>
<name>A0A7J8LQE8_9ROSI</name>
<dbReference type="AlphaFoldDB" id="A0A7J8LQE8"/>
<feature type="region of interest" description="Disordered" evidence="1">
    <location>
        <begin position="173"/>
        <end position="206"/>
    </location>
</feature>
<keyword evidence="3" id="KW-1185">Reference proteome</keyword>